<evidence type="ECO:0000256" key="7">
    <source>
        <dbReference type="ARBA" id="ARBA00023033"/>
    </source>
</evidence>
<keyword evidence="4 8" id="KW-0479">Metal-binding</keyword>
<evidence type="ECO:0000256" key="6">
    <source>
        <dbReference type="ARBA" id="ARBA00023004"/>
    </source>
</evidence>
<dbReference type="InterPro" id="IPR002403">
    <property type="entry name" value="Cyt_P450_E_grp-IV"/>
</dbReference>
<dbReference type="GO" id="GO:0020037">
    <property type="term" value="F:heme binding"/>
    <property type="evidence" value="ECO:0007669"/>
    <property type="project" value="InterPro"/>
</dbReference>
<dbReference type="EMBL" id="CAJVPG010000144">
    <property type="protein sequence ID" value="CAG8362176.1"/>
    <property type="molecule type" value="Genomic_DNA"/>
</dbReference>
<dbReference type="PRINTS" id="PR00465">
    <property type="entry name" value="EP450IV"/>
</dbReference>
<evidence type="ECO:0000256" key="4">
    <source>
        <dbReference type="ARBA" id="ARBA00022723"/>
    </source>
</evidence>
<accession>A0A9W4ND47</accession>
<reference evidence="9" key="1">
    <citation type="submission" date="2021-07" db="EMBL/GenBank/DDBJ databases">
        <authorList>
            <person name="Branca A.L. A."/>
        </authorList>
    </citation>
    <scope>NUCLEOTIDE SEQUENCE</scope>
</reference>
<dbReference type="InterPro" id="IPR036396">
    <property type="entry name" value="Cyt_P450_sf"/>
</dbReference>
<evidence type="ECO:0000256" key="5">
    <source>
        <dbReference type="ARBA" id="ARBA00023002"/>
    </source>
</evidence>
<dbReference type="GO" id="GO:0005506">
    <property type="term" value="F:iron ion binding"/>
    <property type="evidence" value="ECO:0007669"/>
    <property type="project" value="InterPro"/>
</dbReference>
<dbReference type="GO" id="GO:0043386">
    <property type="term" value="P:mycotoxin biosynthetic process"/>
    <property type="evidence" value="ECO:0007669"/>
    <property type="project" value="UniProtKB-ARBA"/>
</dbReference>
<evidence type="ECO:0000256" key="2">
    <source>
        <dbReference type="ARBA" id="ARBA00010617"/>
    </source>
</evidence>
<comment type="similarity">
    <text evidence="2">Belongs to the cytochrome P450 family.</text>
</comment>
<keyword evidence="10" id="KW-1185">Reference proteome</keyword>
<proteinExistence type="inferred from homology"/>
<organism evidence="9 10">
    <name type="scientific">Penicillium salamii</name>
    <dbReference type="NCBI Taxonomy" id="1612424"/>
    <lineage>
        <taxon>Eukaryota</taxon>
        <taxon>Fungi</taxon>
        <taxon>Dikarya</taxon>
        <taxon>Ascomycota</taxon>
        <taxon>Pezizomycotina</taxon>
        <taxon>Eurotiomycetes</taxon>
        <taxon>Eurotiomycetidae</taxon>
        <taxon>Eurotiales</taxon>
        <taxon>Aspergillaceae</taxon>
        <taxon>Penicillium</taxon>
    </lineage>
</organism>
<sequence length="521" mass="59439">MRDWNPFVVCVCGTLFATFLSFVVHTFVLPSGVPVGLEWTGRRLEFLGDIRACLREYTAGMTTILSGYKRFSLNGKPFIMPGTGFKTEVMLPPEHIKWVVDQPEDILSHQQFQAEKVGVKYFLPGFDLYSPIAAVEALRLHLTRSLGKIQGDLVDELRHSVDAQLGVDEEWKEVNLHNTINDIVFKTSGRVFFGKTLARNDKFMYHLTNVSTWFGAGMLLIGQLCPWQLRRVLGFLFSIPIHYHRSICTRYLLPYFVERLNNMQRKRQDPSFEYSPPEDLITWTYRAAFDMKDGQMDSEKDTVKKFTTLVAGAIASSTVGASNVILDLISSDPQENYYHLLREECDSAFQTGEDWNSSATLLKLHRLDSTIREGLRRSPAILRGLSRMVMPKEGVTLPSGQRLPQGCMIGFPVPAIHTDSRYYDEPDVYNPFRFLPTKSTPRSMIVTTSQTFLPFGHARHSCPGRWFASHSLKLILSYIIINYDIEPLKERPLNIIMGDIAFPPPGATIRLRRRERRATQS</sequence>
<name>A0A9W4ND47_9EURO</name>
<protein>
    <recommendedName>
        <fullName evidence="11">Cytochrome P450</fullName>
    </recommendedName>
</protein>
<dbReference type="GO" id="GO:0004497">
    <property type="term" value="F:monooxygenase activity"/>
    <property type="evidence" value="ECO:0007669"/>
    <property type="project" value="UniProtKB-KW"/>
</dbReference>
<evidence type="ECO:0000256" key="3">
    <source>
        <dbReference type="ARBA" id="ARBA00022617"/>
    </source>
</evidence>
<dbReference type="Pfam" id="PF00067">
    <property type="entry name" value="p450"/>
    <property type="match status" value="1"/>
</dbReference>
<dbReference type="AlphaFoldDB" id="A0A9W4ND47"/>
<dbReference type="GO" id="GO:0016705">
    <property type="term" value="F:oxidoreductase activity, acting on paired donors, with incorporation or reduction of molecular oxygen"/>
    <property type="evidence" value="ECO:0007669"/>
    <property type="project" value="InterPro"/>
</dbReference>
<evidence type="ECO:0008006" key="11">
    <source>
        <dbReference type="Google" id="ProtNLM"/>
    </source>
</evidence>
<dbReference type="Proteomes" id="UP001152649">
    <property type="component" value="Unassembled WGS sequence"/>
</dbReference>
<keyword evidence="7" id="KW-0503">Monooxygenase</keyword>
<dbReference type="OrthoDB" id="1844152at2759"/>
<evidence type="ECO:0000256" key="1">
    <source>
        <dbReference type="ARBA" id="ARBA00001971"/>
    </source>
</evidence>
<dbReference type="CDD" id="cd11041">
    <property type="entry name" value="CYP503A1-like"/>
    <property type="match status" value="1"/>
</dbReference>
<dbReference type="PANTHER" id="PTHR46206">
    <property type="entry name" value="CYTOCHROME P450"/>
    <property type="match status" value="1"/>
</dbReference>
<keyword evidence="6 8" id="KW-0408">Iron</keyword>
<comment type="caution">
    <text evidence="9">The sequence shown here is derived from an EMBL/GenBank/DDBJ whole genome shotgun (WGS) entry which is preliminary data.</text>
</comment>
<evidence type="ECO:0000313" key="10">
    <source>
        <dbReference type="Proteomes" id="UP001152649"/>
    </source>
</evidence>
<dbReference type="PANTHER" id="PTHR46206:SF1">
    <property type="entry name" value="P450, PUTATIVE (EUROFUNG)-RELATED"/>
    <property type="match status" value="1"/>
</dbReference>
<keyword evidence="3 8" id="KW-0349">Heme</keyword>
<dbReference type="InterPro" id="IPR001128">
    <property type="entry name" value="Cyt_P450"/>
</dbReference>
<dbReference type="SUPFAM" id="SSF48264">
    <property type="entry name" value="Cytochrome P450"/>
    <property type="match status" value="1"/>
</dbReference>
<keyword evidence="5" id="KW-0560">Oxidoreductase</keyword>
<evidence type="ECO:0000256" key="8">
    <source>
        <dbReference type="PIRSR" id="PIRSR602403-1"/>
    </source>
</evidence>
<comment type="cofactor">
    <cofactor evidence="1 8">
        <name>heme</name>
        <dbReference type="ChEBI" id="CHEBI:30413"/>
    </cofactor>
</comment>
<evidence type="ECO:0000313" key="9">
    <source>
        <dbReference type="EMBL" id="CAG8362176.1"/>
    </source>
</evidence>
<dbReference type="Gene3D" id="1.10.630.10">
    <property type="entry name" value="Cytochrome P450"/>
    <property type="match status" value="1"/>
</dbReference>
<feature type="binding site" description="axial binding residue" evidence="8">
    <location>
        <position position="462"/>
    </location>
    <ligand>
        <name>heme</name>
        <dbReference type="ChEBI" id="CHEBI:30413"/>
    </ligand>
    <ligandPart>
        <name>Fe</name>
        <dbReference type="ChEBI" id="CHEBI:18248"/>
    </ligandPart>
</feature>
<gene>
    <name evidence="9" type="ORF">PSALAMII_LOCUS3881</name>
</gene>